<dbReference type="Proteomes" id="UP000309215">
    <property type="component" value="Unassembled WGS sequence"/>
</dbReference>
<keyword evidence="3" id="KW-1185">Reference proteome</keyword>
<dbReference type="RefSeq" id="WP_136927320.1">
    <property type="nucleotide sequence ID" value="NZ_SSMQ01000002.1"/>
</dbReference>
<protein>
    <submittedName>
        <fullName evidence="2">S8 family peptidase</fullName>
    </submittedName>
</protein>
<dbReference type="GO" id="GO:0006508">
    <property type="term" value="P:proteolysis"/>
    <property type="evidence" value="ECO:0007669"/>
    <property type="project" value="InterPro"/>
</dbReference>
<name>A0A4U1JL70_9BACT</name>
<feature type="domain" description="Peptidase S8/S53" evidence="1">
    <location>
        <begin position="304"/>
        <end position="545"/>
    </location>
</feature>
<dbReference type="OrthoDB" id="5495859at2"/>
<dbReference type="SUPFAM" id="SSF52743">
    <property type="entry name" value="Subtilisin-like"/>
    <property type="match status" value="1"/>
</dbReference>
<dbReference type="InterPro" id="IPR000209">
    <property type="entry name" value="Peptidase_S8/S53_dom"/>
</dbReference>
<accession>A0A4U1JL70</accession>
<dbReference type="Gene3D" id="3.40.50.200">
    <property type="entry name" value="Peptidase S8/S53 domain"/>
    <property type="match status" value="1"/>
</dbReference>
<reference evidence="2 3" key="1">
    <citation type="submission" date="2019-04" db="EMBL/GenBank/DDBJ databases">
        <authorList>
            <person name="Li Y."/>
            <person name="Wang J."/>
        </authorList>
    </citation>
    <scope>NUCLEOTIDE SEQUENCE [LARGE SCALE GENOMIC DNA]</scope>
    <source>
        <strain evidence="2 3">DSM 14668</strain>
    </source>
</reference>
<dbReference type="InterPro" id="IPR034074">
    <property type="entry name" value="Y4bN_pept_dom"/>
</dbReference>
<dbReference type="Pfam" id="PF00082">
    <property type="entry name" value="Peptidase_S8"/>
    <property type="match status" value="1"/>
</dbReference>
<evidence type="ECO:0000313" key="3">
    <source>
        <dbReference type="Proteomes" id="UP000309215"/>
    </source>
</evidence>
<evidence type="ECO:0000313" key="2">
    <source>
        <dbReference type="EMBL" id="TKD12683.1"/>
    </source>
</evidence>
<proteinExistence type="predicted"/>
<dbReference type="InterPro" id="IPR036852">
    <property type="entry name" value="Peptidase_S8/S53_dom_sf"/>
</dbReference>
<organism evidence="2 3">
    <name type="scientific">Polyangium fumosum</name>
    <dbReference type="NCBI Taxonomy" id="889272"/>
    <lineage>
        <taxon>Bacteria</taxon>
        <taxon>Pseudomonadati</taxon>
        <taxon>Myxococcota</taxon>
        <taxon>Polyangia</taxon>
        <taxon>Polyangiales</taxon>
        <taxon>Polyangiaceae</taxon>
        <taxon>Polyangium</taxon>
    </lineage>
</organism>
<dbReference type="EMBL" id="SSMQ01000002">
    <property type="protein sequence ID" value="TKD12683.1"/>
    <property type="molecule type" value="Genomic_DNA"/>
</dbReference>
<dbReference type="CDD" id="cd04847">
    <property type="entry name" value="Peptidases_S8_Subtilisin_like_2"/>
    <property type="match status" value="1"/>
</dbReference>
<dbReference type="AlphaFoldDB" id="A0A4U1JL70"/>
<evidence type="ECO:0000259" key="1">
    <source>
        <dbReference type="Pfam" id="PF00082"/>
    </source>
</evidence>
<dbReference type="GO" id="GO:0004252">
    <property type="term" value="F:serine-type endopeptidase activity"/>
    <property type="evidence" value="ECO:0007669"/>
    <property type="project" value="InterPro"/>
</dbReference>
<comment type="caution">
    <text evidence="2">The sequence shown here is derived from an EMBL/GenBank/DDBJ whole genome shotgun (WGS) entry which is preliminary data.</text>
</comment>
<sequence>MAREHNFLLGQGERLAQKVTIKKAGGTKNPPYDFPTAKARIADRLQTAEAEIAKLPEDACPRGEAVAVVTLHPRYLSKSDFPSELFSAVGLRAVGSRSRTVKPEQWGVQKHGEFGVTEDIFVAGAKTAFERWANTVRRWRPDTRGADDLSHIEDLTAFEAKTKLRSIPDDDRTVLEVVLHNSGAEDVVLAFIQYAQAHGAEPLIARRRDVRGLTFMPVRVDPKKAEEIARFSFVRVARGMPSLRPFRPSVLRGVSGFAVTLPTEGPVDAKMRAVIFDGGLPAQAQAALKPWVNLIVPPGIGKAAPAFEEHGLGVTTAFLFGPLRSGQTPAVPLCTVDHVRVLDEKTGAGNDTDYFDVLDRIVDHLDRNLGLYTLVNVSLGPALAVDDDEVTLWTAALDKRFAHGRCVATVAAGNDGERDPAAKLNRIQPPADGVNVLSVGAADRSASGWQRASYSCVGPGRCPGVVKPDGIAFGGSPFEHFGVLTPTLVGGQESGTSYAAPYALRSAAAVRAQLGQRLSPLAIRALLIHRAEIEDGHDWKEVGWGRIESDPLRLITCDDDEALVVFQGQLPVGEHLRAPIPMPQTPLTGEVTVSATLVIAPEVDPEHPSAYTRSGLEVTFRPHSGKYSKRSDGTMTTHAKTRAFFSESLLYGEPELVLREDGHKWEPCLRSQATFRARSLSAPLFDIYYHHRESGMKATAPQPIPYAFVVGLKAPKVTDLYDRVVRTYANVLVPIQPQTRIQVRTSR</sequence>
<gene>
    <name evidence="2" type="ORF">E8A74_02725</name>
</gene>